<organism evidence="1">
    <name type="scientific">human gut metagenome</name>
    <dbReference type="NCBI Taxonomy" id="408170"/>
    <lineage>
        <taxon>unclassified sequences</taxon>
        <taxon>metagenomes</taxon>
        <taxon>organismal metagenomes</taxon>
    </lineage>
</organism>
<gene>
    <name evidence="1" type="ORF">LEA_11695</name>
</gene>
<accession>K1T545</accession>
<dbReference type="InterPro" id="IPR036278">
    <property type="entry name" value="Sialidase_sf"/>
</dbReference>
<evidence type="ECO:0000313" key="1">
    <source>
        <dbReference type="EMBL" id="EKC62719.1"/>
    </source>
</evidence>
<dbReference type="SUPFAM" id="SSF50939">
    <property type="entry name" value="Sialidases"/>
    <property type="match status" value="1"/>
</dbReference>
<name>K1T545_9ZZZZ</name>
<sequence>YCGPKGGAKTTSNDNRYELMLYRSPTGAEGWTRNQMLYELAAGYPDMTLLEDGRLAIVFEAGPEKGFTRKGGNRPAGWMRLDVLILPKEVTDYGYWFE</sequence>
<dbReference type="Gene3D" id="2.120.10.10">
    <property type="match status" value="1"/>
</dbReference>
<protein>
    <submittedName>
        <fullName evidence="1">Sialidase</fullName>
    </submittedName>
</protein>
<comment type="caution">
    <text evidence="1">The sequence shown here is derived from an EMBL/GenBank/DDBJ whole genome shotgun (WGS) entry which is preliminary data.</text>
</comment>
<dbReference type="CDD" id="cd15482">
    <property type="entry name" value="Sialidase_non-viral"/>
    <property type="match status" value="1"/>
</dbReference>
<reference evidence="1" key="1">
    <citation type="journal article" date="2013" name="Environ. Microbiol.">
        <title>Microbiota from the distal guts of lean and obese adolescents exhibit partial functional redundancy besides clear differences in community structure.</title>
        <authorList>
            <person name="Ferrer M."/>
            <person name="Ruiz A."/>
            <person name="Lanza F."/>
            <person name="Haange S.B."/>
            <person name="Oberbach A."/>
            <person name="Till H."/>
            <person name="Bargiela R."/>
            <person name="Campoy C."/>
            <person name="Segura M.T."/>
            <person name="Richter M."/>
            <person name="von Bergen M."/>
            <person name="Seifert J."/>
            <person name="Suarez A."/>
        </authorList>
    </citation>
    <scope>NUCLEOTIDE SEQUENCE</scope>
</reference>
<dbReference type="AlphaFoldDB" id="K1T545"/>
<dbReference type="EMBL" id="AJWY01007895">
    <property type="protein sequence ID" value="EKC62719.1"/>
    <property type="molecule type" value="Genomic_DNA"/>
</dbReference>
<feature type="non-terminal residue" evidence="1">
    <location>
        <position position="1"/>
    </location>
</feature>
<proteinExistence type="predicted"/>